<dbReference type="GO" id="GO:0071555">
    <property type="term" value="P:cell wall organization"/>
    <property type="evidence" value="ECO:0007669"/>
    <property type="project" value="UniProtKB-UniRule"/>
</dbReference>
<dbReference type="GO" id="GO:0008360">
    <property type="term" value="P:regulation of cell shape"/>
    <property type="evidence" value="ECO:0007669"/>
    <property type="project" value="UniProtKB-UniRule"/>
</dbReference>
<dbReference type="UniPathway" id="UPA00219"/>
<evidence type="ECO:0000259" key="10">
    <source>
        <dbReference type="PROSITE" id="PS52029"/>
    </source>
</evidence>
<keyword evidence="8 9" id="KW-0961">Cell wall biogenesis/degradation</keyword>
<dbReference type="RefSeq" id="WP_035379499.1">
    <property type="nucleotide sequence ID" value="NZ_AZQP01000018.1"/>
</dbReference>
<dbReference type="GO" id="GO:0016757">
    <property type="term" value="F:glycosyltransferase activity"/>
    <property type="evidence" value="ECO:0007669"/>
    <property type="project" value="UniProtKB-KW"/>
</dbReference>
<dbReference type="GO" id="GO:0005576">
    <property type="term" value="C:extracellular region"/>
    <property type="evidence" value="ECO:0007669"/>
    <property type="project" value="TreeGrafter"/>
</dbReference>
<evidence type="ECO:0000256" key="2">
    <source>
        <dbReference type="ARBA" id="ARBA00005992"/>
    </source>
</evidence>
<evidence type="ECO:0000256" key="3">
    <source>
        <dbReference type="ARBA" id="ARBA00022676"/>
    </source>
</evidence>
<reference evidence="11 12" key="1">
    <citation type="journal article" date="2014" name="Genome Announc.">
        <title>Draft Genome Sequence of Fervidicella metallireducens Strain AeBT, an Iron-Reducing Thermoanaerobe from the Great Artesian Basin.</title>
        <authorList>
            <person name="Patel B.K."/>
        </authorList>
    </citation>
    <scope>NUCLEOTIDE SEQUENCE [LARGE SCALE GENOMIC DNA]</scope>
    <source>
        <strain evidence="11 12">AeB</strain>
    </source>
</reference>
<evidence type="ECO:0000256" key="4">
    <source>
        <dbReference type="ARBA" id="ARBA00022679"/>
    </source>
</evidence>
<evidence type="ECO:0000256" key="8">
    <source>
        <dbReference type="ARBA" id="ARBA00023316"/>
    </source>
</evidence>
<evidence type="ECO:0000256" key="7">
    <source>
        <dbReference type="ARBA" id="ARBA00022984"/>
    </source>
</evidence>
<evidence type="ECO:0000256" key="1">
    <source>
        <dbReference type="ARBA" id="ARBA00004752"/>
    </source>
</evidence>
<comment type="similarity">
    <text evidence="2">Belongs to the YkuD family.</text>
</comment>
<dbReference type="PANTHER" id="PTHR30582">
    <property type="entry name" value="L,D-TRANSPEPTIDASE"/>
    <property type="match status" value="1"/>
</dbReference>
<dbReference type="AlphaFoldDB" id="A0A017RV01"/>
<protein>
    <recommendedName>
        <fullName evidence="10">L,D-TPase catalytic domain-containing protein</fullName>
    </recommendedName>
</protein>
<comment type="pathway">
    <text evidence="1 9">Cell wall biogenesis; peptidoglycan biosynthesis.</text>
</comment>
<comment type="caution">
    <text evidence="11">The sequence shown here is derived from an EMBL/GenBank/DDBJ whole genome shotgun (WGS) entry which is preliminary data.</text>
</comment>
<evidence type="ECO:0000313" key="12">
    <source>
        <dbReference type="Proteomes" id="UP000019681"/>
    </source>
</evidence>
<keyword evidence="4" id="KW-0808">Transferase</keyword>
<sequence>MYYCPLAKAFFLLRANYLIIVDTKERRLSLLINNKIIKSYKVGVGKPSTPTPKGRFKIINKVINPGGPFGARWMGLNVNGIGIHGTNSPESIGKYVSHGCIRMYNRDVIELFNKVPIGTPVVIN</sequence>
<dbReference type="Gene3D" id="2.40.440.10">
    <property type="entry name" value="L,D-transpeptidase catalytic domain-like"/>
    <property type="match status" value="1"/>
</dbReference>
<dbReference type="InterPro" id="IPR005490">
    <property type="entry name" value="LD_TPept_cat_dom"/>
</dbReference>
<keyword evidence="5" id="KW-0378">Hydrolase</keyword>
<dbReference type="GO" id="GO:0071972">
    <property type="term" value="F:peptidoglycan L,D-transpeptidase activity"/>
    <property type="evidence" value="ECO:0007669"/>
    <property type="project" value="TreeGrafter"/>
</dbReference>
<name>A0A017RV01_9CLOT</name>
<dbReference type="GO" id="GO:0018104">
    <property type="term" value="P:peptidoglycan-protein cross-linking"/>
    <property type="evidence" value="ECO:0007669"/>
    <property type="project" value="TreeGrafter"/>
</dbReference>
<dbReference type="EMBL" id="AZQP01000018">
    <property type="protein sequence ID" value="EYE88563.1"/>
    <property type="molecule type" value="Genomic_DNA"/>
</dbReference>
<dbReference type="InterPro" id="IPR050979">
    <property type="entry name" value="LD-transpeptidase"/>
</dbReference>
<evidence type="ECO:0000256" key="9">
    <source>
        <dbReference type="PROSITE-ProRule" id="PRU01373"/>
    </source>
</evidence>
<evidence type="ECO:0000256" key="5">
    <source>
        <dbReference type="ARBA" id="ARBA00022801"/>
    </source>
</evidence>
<feature type="active site" description="Proton donor/acceptor" evidence="9">
    <location>
        <position position="84"/>
    </location>
</feature>
<keyword evidence="12" id="KW-1185">Reference proteome</keyword>
<dbReference type="Pfam" id="PF03734">
    <property type="entry name" value="YkuD"/>
    <property type="match status" value="1"/>
</dbReference>
<dbReference type="PANTHER" id="PTHR30582:SF24">
    <property type="entry name" value="L,D-TRANSPEPTIDASE ERFK_SRFK-RELATED"/>
    <property type="match status" value="1"/>
</dbReference>
<organism evidence="11 12">
    <name type="scientific">Fervidicella metallireducens AeB</name>
    <dbReference type="NCBI Taxonomy" id="1403537"/>
    <lineage>
        <taxon>Bacteria</taxon>
        <taxon>Bacillati</taxon>
        <taxon>Bacillota</taxon>
        <taxon>Clostridia</taxon>
        <taxon>Eubacteriales</taxon>
        <taxon>Clostridiaceae</taxon>
        <taxon>Fervidicella</taxon>
    </lineage>
</organism>
<feature type="active site" description="Nucleophile" evidence="9">
    <location>
        <position position="100"/>
    </location>
</feature>
<keyword evidence="6 9" id="KW-0133">Cell shape</keyword>
<dbReference type="CDD" id="cd16913">
    <property type="entry name" value="YkuD_like"/>
    <property type="match status" value="1"/>
</dbReference>
<keyword evidence="7 9" id="KW-0573">Peptidoglycan synthesis</keyword>
<evidence type="ECO:0000313" key="11">
    <source>
        <dbReference type="EMBL" id="EYE88563.1"/>
    </source>
</evidence>
<proteinExistence type="inferred from homology"/>
<dbReference type="PROSITE" id="PS52029">
    <property type="entry name" value="LD_TPASE"/>
    <property type="match status" value="1"/>
</dbReference>
<dbReference type="OrthoDB" id="9787225at2"/>
<gene>
    <name evidence="11" type="ORF">Q428_07315</name>
</gene>
<dbReference type="Proteomes" id="UP000019681">
    <property type="component" value="Unassembled WGS sequence"/>
</dbReference>
<keyword evidence="3" id="KW-0328">Glycosyltransferase</keyword>
<dbReference type="InterPro" id="IPR038063">
    <property type="entry name" value="Transpep_catalytic_dom"/>
</dbReference>
<accession>A0A017RV01</accession>
<dbReference type="STRING" id="1403537.Q428_07315"/>
<evidence type="ECO:0000256" key="6">
    <source>
        <dbReference type="ARBA" id="ARBA00022960"/>
    </source>
</evidence>
<dbReference type="SUPFAM" id="SSF141523">
    <property type="entry name" value="L,D-transpeptidase catalytic domain-like"/>
    <property type="match status" value="1"/>
</dbReference>
<feature type="domain" description="L,D-TPase catalytic" evidence="10">
    <location>
        <begin position="17"/>
        <end position="124"/>
    </location>
</feature>